<dbReference type="PATRIC" id="fig|1121338.3.peg.521"/>
<accession>A0A151B6Q6</accession>
<organism evidence="5 6">
    <name type="scientific">Clostridium tepidiprofundi DSM 19306</name>
    <dbReference type="NCBI Taxonomy" id="1121338"/>
    <lineage>
        <taxon>Bacteria</taxon>
        <taxon>Bacillati</taxon>
        <taxon>Bacillota</taxon>
        <taxon>Clostridia</taxon>
        <taxon>Eubacteriales</taxon>
        <taxon>Clostridiaceae</taxon>
        <taxon>Clostridium</taxon>
    </lineage>
</organism>
<comment type="similarity">
    <text evidence="2">Belongs to the bacterial solute-binding protein SsuA/TauA family.</text>
</comment>
<dbReference type="Proteomes" id="UP000075531">
    <property type="component" value="Unassembled WGS sequence"/>
</dbReference>
<evidence type="ECO:0000313" key="6">
    <source>
        <dbReference type="Proteomes" id="UP000075531"/>
    </source>
</evidence>
<dbReference type="Gene3D" id="3.40.190.10">
    <property type="entry name" value="Periplasmic binding protein-like II"/>
    <property type="match status" value="2"/>
</dbReference>
<feature type="domain" description="SsuA/THI5-like" evidence="4">
    <location>
        <begin position="60"/>
        <end position="272"/>
    </location>
</feature>
<protein>
    <submittedName>
        <fullName evidence="5">NMT1/THI5 like protein</fullName>
    </submittedName>
</protein>
<dbReference type="AlphaFoldDB" id="A0A151B6Q6"/>
<comment type="caution">
    <text evidence="5">The sequence shown here is derived from an EMBL/GenBank/DDBJ whole genome shotgun (WGS) entry which is preliminary data.</text>
</comment>
<dbReference type="STRING" id="1121338.CLTEP_05180"/>
<dbReference type="PANTHER" id="PTHR30024:SF47">
    <property type="entry name" value="TAURINE-BINDING PERIPLASMIC PROTEIN"/>
    <property type="match status" value="1"/>
</dbReference>
<dbReference type="Pfam" id="PF09084">
    <property type="entry name" value="NMT1"/>
    <property type="match status" value="1"/>
</dbReference>
<dbReference type="InterPro" id="IPR015168">
    <property type="entry name" value="SsuA/THI5"/>
</dbReference>
<evidence type="ECO:0000313" key="5">
    <source>
        <dbReference type="EMBL" id="KYH35574.1"/>
    </source>
</evidence>
<name>A0A151B6Q6_9CLOT</name>
<keyword evidence="3" id="KW-0732">Signal</keyword>
<dbReference type="PANTHER" id="PTHR30024">
    <property type="entry name" value="ALIPHATIC SULFONATES-BINDING PROTEIN-RELATED"/>
    <property type="match status" value="1"/>
</dbReference>
<keyword evidence="6" id="KW-1185">Reference proteome</keyword>
<dbReference type="GO" id="GO:0042597">
    <property type="term" value="C:periplasmic space"/>
    <property type="evidence" value="ECO:0007669"/>
    <property type="project" value="UniProtKB-SubCell"/>
</dbReference>
<evidence type="ECO:0000256" key="2">
    <source>
        <dbReference type="ARBA" id="ARBA00010742"/>
    </source>
</evidence>
<evidence type="ECO:0000256" key="1">
    <source>
        <dbReference type="ARBA" id="ARBA00004418"/>
    </source>
</evidence>
<dbReference type="EMBL" id="LTBA01000002">
    <property type="protein sequence ID" value="KYH35574.1"/>
    <property type="molecule type" value="Genomic_DNA"/>
</dbReference>
<proteinExistence type="inferred from homology"/>
<evidence type="ECO:0000259" key="4">
    <source>
        <dbReference type="Pfam" id="PF09084"/>
    </source>
</evidence>
<evidence type="ECO:0000256" key="3">
    <source>
        <dbReference type="ARBA" id="ARBA00022729"/>
    </source>
</evidence>
<sequence length="352" mass="39580">MNQTLMKNRSFKLSHSKKIIISMMTCVFLISTLFVGCQKNNNKGLAKVKLNEVVRSIFYAPMYVAINKGFFKDEGIEIDLSTGQGADKTMQEILSGSADIGFCGPEQVIYIYNQKRDDYPIIFAQLTQRDGSFLVGRNKEPNFSWESLKGDTIIGGRPGGVPEMTLEYVLRNHGIENGKNINIITNIAFTATAGAFKSGTGSYVTLFEPTASMMKKDNSGFIVASIGKSAGPIPYTCYFSTKSYMEKNSEILKKFTRAIYKGQQWVYKHSDQEIATTVKSFFPGVDEDILTESIKNYKKINAYAQNPIMKEENLNRLMDIIQSYNSSLLPKRPPFDKIVNNSFAEKIVEEFK</sequence>
<comment type="subcellular location">
    <subcellularLocation>
        <location evidence="1">Periplasm</location>
    </subcellularLocation>
</comment>
<dbReference type="SUPFAM" id="SSF53850">
    <property type="entry name" value="Periplasmic binding protein-like II"/>
    <property type="match status" value="1"/>
</dbReference>
<reference evidence="5 6" key="1">
    <citation type="submission" date="2016-02" db="EMBL/GenBank/DDBJ databases">
        <title>Genome sequence of Clostridium tepidiprofundi DSM 19306.</title>
        <authorList>
            <person name="Poehlein A."/>
            <person name="Daniel R."/>
        </authorList>
    </citation>
    <scope>NUCLEOTIDE SEQUENCE [LARGE SCALE GENOMIC DNA]</scope>
    <source>
        <strain evidence="5 6">DSM 19306</strain>
    </source>
</reference>
<gene>
    <name evidence="5" type="ORF">CLTEP_05180</name>
</gene>